<evidence type="ECO:0000256" key="4">
    <source>
        <dbReference type="SAM" id="SignalP"/>
    </source>
</evidence>
<dbReference type="Pfam" id="PF08263">
    <property type="entry name" value="LRRNT_2"/>
    <property type="match status" value="1"/>
</dbReference>
<accession>A0A1R3HH04</accession>
<protein>
    <recommendedName>
        <fullName evidence="5">Leucine-rich repeat-containing N-terminal plant-type domain-containing protein</fullName>
    </recommendedName>
</protein>
<feature type="signal peptide" evidence="4">
    <location>
        <begin position="1"/>
        <end position="28"/>
    </location>
</feature>
<evidence type="ECO:0000256" key="3">
    <source>
        <dbReference type="ARBA" id="ARBA00022737"/>
    </source>
</evidence>
<dbReference type="PANTHER" id="PTHR48060:SF21">
    <property type="entry name" value="L DOMAIN-LIKE PROTEIN"/>
    <property type="match status" value="1"/>
</dbReference>
<evidence type="ECO:0000259" key="5">
    <source>
        <dbReference type="Pfam" id="PF08263"/>
    </source>
</evidence>
<dbReference type="InterPro" id="IPR013210">
    <property type="entry name" value="LRR_N_plant-typ"/>
</dbReference>
<dbReference type="STRING" id="93759.A0A1R3HH04"/>
<name>A0A1R3HH04_9ROSI</name>
<feature type="domain" description="Leucine-rich repeat-containing N-terminal plant-type" evidence="5">
    <location>
        <begin position="36"/>
        <end position="73"/>
    </location>
</feature>
<evidence type="ECO:0000313" key="6">
    <source>
        <dbReference type="EMBL" id="OMO69621.1"/>
    </source>
</evidence>
<keyword evidence="3" id="KW-0677">Repeat</keyword>
<gene>
    <name evidence="6" type="ORF">COLO4_28995</name>
</gene>
<keyword evidence="2 4" id="KW-0732">Signal</keyword>
<evidence type="ECO:0000313" key="7">
    <source>
        <dbReference type="Proteomes" id="UP000187203"/>
    </source>
</evidence>
<proteinExistence type="predicted"/>
<evidence type="ECO:0000256" key="1">
    <source>
        <dbReference type="ARBA" id="ARBA00022614"/>
    </source>
</evidence>
<keyword evidence="1" id="KW-0433">Leucine-rich repeat</keyword>
<evidence type="ECO:0000256" key="2">
    <source>
        <dbReference type="ARBA" id="ARBA00022729"/>
    </source>
</evidence>
<comment type="caution">
    <text evidence="6">The sequence shown here is derived from an EMBL/GenBank/DDBJ whole genome shotgun (WGS) entry which is preliminary data.</text>
</comment>
<dbReference type="PANTHER" id="PTHR48060">
    <property type="entry name" value="DNA DAMAGE-REPAIR/TOLERATION PROTEIN DRT100"/>
    <property type="match status" value="1"/>
</dbReference>
<feature type="chain" id="PRO_5012232729" description="Leucine-rich repeat-containing N-terminal plant-type domain-containing protein" evidence="4">
    <location>
        <begin position="29"/>
        <end position="146"/>
    </location>
</feature>
<dbReference type="AlphaFoldDB" id="A0A1R3HH04"/>
<dbReference type="InterPro" id="IPR053211">
    <property type="entry name" value="DNA_repair-toleration"/>
</dbReference>
<dbReference type="EMBL" id="AWUE01020181">
    <property type="protein sequence ID" value="OMO69621.1"/>
    <property type="molecule type" value="Genomic_DNA"/>
</dbReference>
<dbReference type="Proteomes" id="UP000187203">
    <property type="component" value="Unassembled WGS sequence"/>
</dbReference>
<dbReference type="Gene3D" id="3.80.10.10">
    <property type="entry name" value="Ribonuclease Inhibitor"/>
    <property type="match status" value="1"/>
</dbReference>
<reference evidence="7" key="1">
    <citation type="submission" date="2013-09" db="EMBL/GenBank/DDBJ databases">
        <title>Corchorus olitorius genome sequencing.</title>
        <authorList>
            <person name="Alam M."/>
            <person name="Haque M.S."/>
            <person name="Islam M.S."/>
            <person name="Emdad E.M."/>
            <person name="Islam M.M."/>
            <person name="Ahmed B."/>
            <person name="Halim A."/>
            <person name="Hossen Q.M.M."/>
            <person name="Hossain M.Z."/>
            <person name="Ahmed R."/>
            <person name="Khan M.M."/>
            <person name="Islam R."/>
            <person name="Rashid M.M."/>
            <person name="Khan S.A."/>
            <person name="Rahman M.S."/>
            <person name="Alam M."/>
            <person name="Yahiya A.S."/>
            <person name="Khan M.S."/>
            <person name="Azam M.S."/>
            <person name="Haque T."/>
            <person name="Lashkar M.Z.H."/>
            <person name="Akhand A.I."/>
            <person name="Morshed G."/>
            <person name="Roy S."/>
            <person name="Uddin K.S."/>
            <person name="Rabeya T."/>
            <person name="Hossain A.S."/>
            <person name="Chowdhury A."/>
            <person name="Snigdha A.R."/>
            <person name="Mortoza M.S."/>
            <person name="Matin S.A."/>
            <person name="Hoque S.M.E."/>
            <person name="Islam M.K."/>
            <person name="Roy D.K."/>
            <person name="Haider R."/>
            <person name="Moosa M.M."/>
            <person name="Elias S.M."/>
            <person name="Hasan A.M."/>
            <person name="Jahan S."/>
            <person name="Shafiuddin M."/>
            <person name="Mahmood N."/>
            <person name="Shommy N.S."/>
        </authorList>
    </citation>
    <scope>NUCLEOTIDE SEQUENCE [LARGE SCALE GENOMIC DNA]</scope>
    <source>
        <strain evidence="7">cv. O-4</strain>
    </source>
</reference>
<dbReference type="SUPFAM" id="SSF52058">
    <property type="entry name" value="L domain-like"/>
    <property type="match status" value="1"/>
</dbReference>
<sequence length="146" mass="16346">MASRSNITSSLSCVIVLLVGCFSTSVAAIILRGEGTDREALLAIKSQIRHDRLGVTSSWNNSVALCRWEGITCGRKHQRVTKLDLSQKHLTATLSPYVCNLSFLRFIILSHNNFHGFVPPEIGRLARLKLWFWQIIPLDTQLVTTV</sequence>
<dbReference type="InterPro" id="IPR032675">
    <property type="entry name" value="LRR_dom_sf"/>
</dbReference>
<dbReference type="OrthoDB" id="687555at2759"/>
<organism evidence="6 7">
    <name type="scientific">Corchorus olitorius</name>
    <dbReference type="NCBI Taxonomy" id="93759"/>
    <lineage>
        <taxon>Eukaryota</taxon>
        <taxon>Viridiplantae</taxon>
        <taxon>Streptophyta</taxon>
        <taxon>Embryophyta</taxon>
        <taxon>Tracheophyta</taxon>
        <taxon>Spermatophyta</taxon>
        <taxon>Magnoliopsida</taxon>
        <taxon>eudicotyledons</taxon>
        <taxon>Gunneridae</taxon>
        <taxon>Pentapetalae</taxon>
        <taxon>rosids</taxon>
        <taxon>malvids</taxon>
        <taxon>Malvales</taxon>
        <taxon>Malvaceae</taxon>
        <taxon>Grewioideae</taxon>
        <taxon>Apeibeae</taxon>
        <taxon>Corchorus</taxon>
    </lineage>
</organism>
<dbReference type="PROSITE" id="PS51257">
    <property type="entry name" value="PROKAR_LIPOPROTEIN"/>
    <property type="match status" value="1"/>
</dbReference>
<keyword evidence="7" id="KW-1185">Reference proteome</keyword>